<dbReference type="Proteomes" id="UP000823858">
    <property type="component" value="Unassembled WGS sequence"/>
</dbReference>
<dbReference type="PANTHER" id="PTHR36974">
    <property type="entry name" value="MEMBRANE PROTEIN-RELATED"/>
    <property type="match status" value="1"/>
</dbReference>
<reference evidence="1" key="2">
    <citation type="submission" date="2021-04" db="EMBL/GenBank/DDBJ databases">
        <authorList>
            <person name="Gilroy R."/>
        </authorList>
    </citation>
    <scope>NUCLEOTIDE SEQUENCE</scope>
    <source>
        <strain evidence="1">ChiHjej13B12-4958</strain>
    </source>
</reference>
<organism evidence="1 2">
    <name type="scientific">Candidatus Corynebacterium faecigallinarum</name>
    <dbReference type="NCBI Taxonomy" id="2838528"/>
    <lineage>
        <taxon>Bacteria</taxon>
        <taxon>Bacillati</taxon>
        <taxon>Actinomycetota</taxon>
        <taxon>Actinomycetes</taxon>
        <taxon>Mycobacteriales</taxon>
        <taxon>Corynebacteriaceae</taxon>
        <taxon>Corynebacterium</taxon>
    </lineage>
</organism>
<name>A0A9D2QDG6_9CORY</name>
<evidence type="ECO:0000313" key="2">
    <source>
        <dbReference type="Proteomes" id="UP000823858"/>
    </source>
</evidence>
<dbReference type="PANTHER" id="PTHR36974:SF1">
    <property type="entry name" value="DOXX FAMILY MEMBRANE PROTEIN"/>
    <property type="match status" value="1"/>
</dbReference>
<accession>A0A9D2QDG6</accession>
<dbReference type="AlphaFoldDB" id="A0A9D2QDG6"/>
<gene>
    <name evidence="1" type="ORF">H9751_00565</name>
</gene>
<dbReference type="EMBL" id="DWVP01000001">
    <property type="protein sequence ID" value="HJC84049.1"/>
    <property type="molecule type" value="Genomic_DNA"/>
</dbReference>
<protein>
    <recommendedName>
        <fullName evidence="3">DoxX family protein</fullName>
    </recommendedName>
</protein>
<evidence type="ECO:0000313" key="1">
    <source>
        <dbReference type="EMBL" id="HJC84049.1"/>
    </source>
</evidence>
<proteinExistence type="predicted"/>
<reference evidence="1" key="1">
    <citation type="journal article" date="2021" name="PeerJ">
        <title>Extensive microbial diversity within the chicken gut microbiome revealed by metagenomics and culture.</title>
        <authorList>
            <person name="Gilroy R."/>
            <person name="Ravi A."/>
            <person name="Getino M."/>
            <person name="Pursley I."/>
            <person name="Horton D.L."/>
            <person name="Alikhan N.F."/>
            <person name="Baker D."/>
            <person name="Gharbi K."/>
            <person name="Hall N."/>
            <person name="Watson M."/>
            <person name="Adriaenssens E.M."/>
            <person name="Foster-Nyarko E."/>
            <person name="Jarju S."/>
            <person name="Secka A."/>
            <person name="Antonio M."/>
            <person name="Oren A."/>
            <person name="Chaudhuri R.R."/>
            <person name="La Ragione R."/>
            <person name="Hildebrand F."/>
            <person name="Pallen M.J."/>
        </authorList>
    </citation>
    <scope>NUCLEOTIDE SEQUENCE</scope>
    <source>
        <strain evidence="1">ChiHjej13B12-4958</strain>
    </source>
</reference>
<comment type="caution">
    <text evidence="1">The sequence shown here is derived from an EMBL/GenBank/DDBJ whole genome shotgun (WGS) entry which is preliminary data.</text>
</comment>
<evidence type="ECO:0008006" key="3">
    <source>
        <dbReference type="Google" id="ProtNLM"/>
    </source>
</evidence>
<sequence length="119" mass="12851">MRGRPALWATVFGAAGVLHVVRPQFFDSLVPQELPGGQRVWTLGSGVVELGLSAAILNPATRRKIGRPAALFLVGVLPGNVKMALDWQRSKKMSPVMKVGAWVRVVAQVPMIVSASRIR</sequence>